<name>A0A1H3NYN2_9BURK</name>
<reference evidence="1 2" key="1">
    <citation type="submission" date="2016-10" db="EMBL/GenBank/DDBJ databases">
        <authorList>
            <person name="de Groot N.N."/>
        </authorList>
    </citation>
    <scope>NUCLEOTIDE SEQUENCE [LARGE SCALE GENOMIC DNA]</scope>
    <source>
        <strain evidence="1 2">LMG 24775</strain>
    </source>
</reference>
<gene>
    <name evidence="1" type="ORF">SAMN05421547_109216</name>
</gene>
<evidence type="ECO:0000313" key="1">
    <source>
        <dbReference type="EMBL" id="SDY93901.1"/>
    </source>
</evidence>
<accession>A0A1H3NYN2</accession>
<dbReference type="Gene3D" id="3.40.50.300">
    <property type="entry name" value="P-loop containing nucleotide triphosphate hydrolases"/>
    <property type="match status" value="1"/>
</dbReference>
<proteinExistence type="predicted"/>
<dbReference type="Proteomes" id="UP000183417">
    <property type="component" value="Unassembled WGS sequence"/>
</dbReference>
<dbReference type="AlphaFoldDB" id="A0A1H3NYN2"/>
<dbReference type="SUPFAM" id="SSF52540">
    <property type="entry name" value="P-loop containing nucleoside triphosphate hydrolases"/>
    <property type="match status" value="1"/>
</dbReference>
<dbReference type="InterPro" id="IPR027417">
    <property type="entry name" value="P-loop_NTPase"/>
</dbReference>
<evidence type="ECO:0000313" key="2">
    <source>
        <dbReference type="Proteomes" id="UP000183417"/>
    </source>
</evidence>
<keyword evidence="1" id="KW-0808">Transferase</keyword>
<dbReference type="EMBL" id="FNPE01000009">
    <property type="protein sequence ID" value="SDY93901.1"/>
    <property type="molecule type" value="Genomic_DNA"/>
</dbReference>
<dbReference type="GO" id="GO:0016301">
    <property type="term" value="F:kinase activity"/>
    <property type="evidence" value="ECO:0007669"/>
    <property type="project" value="UniProtKB-KW"/>
</dbReference>
<protein>
    <submittedName>
        <fullName evidence="1">Predicted kinase</fullName>
    </submittedName>
</protein>
<dbReference type="RefSeq" id="WP_046239633.1">
    <property type="nucleotide sequence ID" value="NZ_CP141274.1"/>
</dbReference>
<dbReference type="GeneID" id="94692494"/>
<sequence length="183" mass="19901">MQVFEPSRHADDAQADSRAARPATLHMVCGKIGSGKSTLARQLAAQPGTVLVSEDSWLAGLYPGEMQSVADYVRCSARLKGLMGAHVQALLDAGVSVVLDFPANTLEGRGWARSVFERVGASHRLHFLDVPDEVCKQRLRARNAAGDHPFQASDEQFDLITSYFVAPCAQEGFDVVHHPYVRA</sequence>
<organism evidence="1 2">
    <name type="scientific">Delftia lacustris</name>
    <dbReference type="NCBI Taxonomy" id="558537"/>
    <lineage>
        <taxon>Bacteria</taxon>
        <taxon>Pseudomonadati</taxon>
        <taxon>Pseudomonadota</taxon>
        <taxon>Betaproteobacteria</taxon>
        <taxon>Burkholderiales</taxon>
        <taxon>Comamonadaceae</taxon>
        <taxon>Delftia</taxon>
    </lineage>
</organism>
<dbReference type="Pfam" id="PF13671">
    <property type="entry name" value="AAA_33"/>
    <property type="match status" value="1"/>
</dbReference>
<keyword evidence="1" id="KW-0418">Kinase</keyword>